<dbReference type="OrthoDB" id="9806388at2"/>
<dbReference type="Pfam" id="PF00557">
    <property type="entry name" value="Peptidase_M24"/>
    <property type="match status" value="1"/>
</dbReference>
<evidence type="ECO:0000313" key="4">
    <source>
        <dbReference type="Proteomes" id="UP000030588"/>
    </source>
</evidence>
<dbReference type="Gene3D" id="3.40.350.10">
    <property type="entry name" value="Creatinase/prolidase N-terminal domain"/>
    <property type="match status" value="1"/>
</dbReference>
<dbReference type="Pfam" id="PF01321">
    <property type="entry name" value="Creatinase_N"/>
    <property type="match status" value="1"/>
</dbReference>
<accession>A0A0A6VAK1</accession>
<dbReference type="AlphaFoldDB" id="A0A0A6VAK1"/>
<comment type="caution">
    <text evidence="3">The sequence shown here is derived from an EMBL/GenBank/DDBJ whole genome shotgun (WGS) entry which is preliminary data.</text>
</comment>
<dbReference type="PANTHER" id="PTHR46112">
    <property type="entry name" value="AMINOPEPTIDASE"/>
    <property type="match status" value="1"/>
</dbReference>
<name>A0A0A6VAK1_9BACI</name>
<protein>
    <recommendedName>
        <fullName evidence="5">Xaa-Pro dipeptidase</fullName>
    </recommendedName>
</protein>
<dbReference type="SUPFAM" id="SSF53092">
    <property type="entry name" value="Creatinase/prolidase N-terminal domain"/>
    <property type="match status" value="1"/>
</dbReference>
<feature type="domain" description="Peptidase M24" evidence="1">
    <location>
        <begin position="160"/>
        <end position="367"/>
    </location>
</feature>
<organism evidence="3 4">
    <name type="scientific">Heyndrickxia ginsengihumi</name>
    <dbReference type="NCBI Taxonomy" id="363870"/>
    <lineage>
        <taxon>Bacteria</taxon>
        <taxon>Bacillati</taxon>
        <taxon>Bacillota</taxon>
        <taxon>Bacilli</taxon>
        <taxon>Bacillales</taxon>
        <taxon>Bacillaceae</taxon>
        <taxon>Heyndrickxia</taxon>
    </lineage>
</organism>
<dbReference type="EMBL" id="JRUN01000054">
    <property type="protein sequence ID" value="KHD84533.1"/>
    <property type="molecule type" value="Genomic_DNA"/>
</dbReference>
<dbReference type="CDD" id="cd01066">
    <property type="entry name" value="APP_MetAP"/>
    <property type="match status" value="1"/>
</dbReference>
<proteinExistence type="predicted"/>
<evidence type="ECO:0000313" key="3">
    <source>
        <dbReference type="EMBL" id="KHD84533.1"/>
    </source>
</evidence>
<feature type="domain" description="Creatinase N-terminal" evidence="2">
    <location>
        <begin position="28"/>
        <end position="151"/>
    </location>
</feature>
<dbReference type="Proteomes" id="UP000030588">
    <property type="component" value="Unassembled WGS sequence"/>
</dbReference>
<sequence length="389" mass="42825">MRIASPIFTAEEICRRQSAVINKLNEEDCFIALSFHNSYYLSGLPMLQWGRFAATILFKDGRHVLIIPEFETGAAAIESPITEIHTYRDSDGPTHTKVVQLIAKTLKEREVKIAGVEAEGIPASFQTLLTKQMPNVVFVDRTDAVNLTRFISSDEEFCYIQEACRLTDIGMHKVVEMIKKGSTEIEVSRAACNAMKDAAKTSYPLNVSCYLQQGQRSDQCHALPDDLFINPGNMVEVVIEAEVAYYQASLERPILVGDVSTEIHQACLIAIEAFNAGFSVAKPGGQFADIDKAARAVFHANGFDQIPNGSGLMRGIVHHTGGRSELGEVRHYNTRILEPGMVLTIEPWAIIPEVGSPRECDTILITQNGAEIINTFPRGITQVANSNAL</sequence>
<gene>
    <name evidence="3" type="ORF">NG54_14960</name>
</gene>
<dbReference type="PANTHER" id="PTHR46112:SF2">
    <property type="entry name" value="XAA-PRO AMINOPEPTIDASE P-RELATED"/>
    <property type="match status" value="1"/>
</dbReference>
<evidence type="ECO:0008006" key="5">
    <source>
        <dbReference type="Google" id="ProtNLM"/>
    </source>
</evidence>
<dbReference type="InterPro" id="IPR029149">
    <property type="entry name" value="Creatin/AminoP/Spt16_N"/>
</dbReference>
<dbReference type="STRING" id="363870.NG54_14960"/>
<dbReference type="InterPro" id="IPR000587">
    <property type="entry name" value="Creatinase_N"/>
</dbReference>
<dbReference type="Gene3D" id="3.90.230.10">
    <property type="entry name" value="Creatinase/methionine aminopeptidase superfamily"/>
    <property type="match status" value="1"/>
</dbReference>
<dbReference type="SUPFAM" id="SSF55920">
    <property type="entry name" value="Creatinase/aminopeptidase"/>
    <property type="match status" value="1"/>
</dbReference>
<evidence type="ECO:0000259" key="2">
    <source>
        <dbReference type="Pfam" id="PF01321"/>
    </source>
</evidence>
<dbReference type="InterPro" id="IPR050659">
    <property type="entry name" value="Peptidase_M24B"/>
</dbReference>
<dbReference type="InterPro" id="IPR000994">
    <property type="entry name" value="Pept_M24"/>
</dbReference>
<dbReference type="RefSeq" id="WP_035355659.1">
    <property type="nucleotide sequence ID" value="NZ_JRUN01000054.1"/>
</dbReference>
<evidence type="ECO:0000259" key="1">
    <source>
        <dbReference type="Pfam" id="PF00557"/>
    </source>
</evidence>
<reference evidence="3 4" key="1">
    <citation type="submission" date="2014-10" db="EMBL/GenBank/DDBJ databases">
        <title>Draft genome of phytase producing Bacillus ginsengihumi strain M2.11.</title>
        <authorList>
            <person name="Toymentseva A."/>
            <person name="Boulygina E.A."/>
            <person name="Kazakov S.V."/>
            <person name="Kayumov I."/>
            <person name="Suleimanova A.D."/>
            <person name="Mardanova A.M."/>
            <person name="Maria S.N."/>
            <person name="Sergey M.Y."/>
            <person name="Sharipova M.R."/>
        </authorList>
    </citation>
    <scope>NUCLEOTIDE SEQUENCE [LARGE SCALE GENOMIC DNA]</scope>
    <source>
        <strain evidence="3 4">M2.11</strain>
    </source>
</reference>
<dbReference type="InterPro" id="IPR036005">
    <property type="entry name" value="Creatinase/aminopeptidase-like"/>
</dbReference>